<proteinExistence type="predicted"/>
<gene>
    <name evidence="2" type="ORF">ENW96_08520</name>
</gene>
<reference evidence="2" key="1">
    <citation type="journal article" date="2020" name="mSystems">
        <title>Genome- and Community-Level Interaction Insights into Carbon Utilization and Element Cycling Functions of Hydrothermarchaeota in Hydrothermal Sediment.</title>
        <authorList>
            <person name="Zhou Z."/>
            <person name="Liu Y."/>
            <person name="Xu W."/>
            <person name="Pan J."/>
            <person name="Luo Z.H."/>
            <person name="Li M."/>
        </authorList>
    </citation>
    <scope>NUCLEOTIDE SEQUENCE [LARGE SCALE GENOMIC DNA]</scope>
    <source>
        <strain evidence="2">SpSt-897</strain>
    </source>
</reference>
<evidence type="ECO:0000313" key="2">
    <source>
        <dbReference type="EMBL" id="HGF34416.1"/>
    </source>
</evidence>
<dbReference type="AlphaFoldDB" id="A0A7C3UY64"/>
<protein>
    <submittedName>
        <fullName evidence="2">Uncharacterized protein</fullName>
    </submittedName>
</protein>
<accession>A0A7C3UY64</accession>
<evidence type="ECO:0000256" key="1">
    <source>
        <dbReference type="SAM" id="SignalP"/>
    </source>
</evidence>
<feature type="signal peptide" evidence="1">
    <location>
        <begin position="1"/>
        <end position="22"/>
    </location>
</feature>
<keyword evidence="1" id="KW-0732">Signal</keyword>
<comment type="caution">
    <text evidence="2">The sequence shown here is derived from an EMBL/GenBank/DDBJ whole genome shotgun (WGS) entry which is preliminary data.</text>
</comment>
<organism evidence="2">
    <name type="scientific">Desulfobacca acetoxidans</name>
    <dbReference type="NCBI Taxonomy" id="60893"/>
    <lineage>
        <taxon>Bacteria</taxon>
        <taxon>Pseudomonadati</taxon>
        <taxon>Thermodesulfobacteriota</taxon>
        <taxon>Desulfobaccia</taxon>
        <taxon>Desulfobaccales</taxon>
        <taxon>Desulfobaccaceae</taxon>
        <taxon>Desulfobacca</taxon>
    </lineage>
</organism>
<name>A0A7C3UY64_9BACT</name>
<feature type="chain" id="PRO_5027619769" evidence="1">
    <location>
        <begin position="23"/>
        <end position="201"/>
    </location>
</feature>
<sequence length="201" mass="22511">MRFGLVFLGFMILMGPGSLAWAASAKAVALRQANGLVPFTPTEKFLSANFVADEMNPAFVFGPVKAFAASRKCPTTWLAEADRKPPADPLGTELPMEYTAYLEEDCPDRVVYYVFIDQSSLTPQQWIGWREKFHKSKTADEYGRVKSRLEKACEAGCGFNAELRFIQKDGQLLTRSPEGVLLTELKFAPKYDLNLQKKLSK</sequence>
<dbReference type="EMBL" id="DTMF01000209">
    <property type="protein sequence ID" value="HGF34416.1"/>
    <property type="molecule type" value="Genomic_DNA"/>
</dbReference>